<dbReference type="NCBIfam" id="TIGR01011">
    <property type="entry name" value="rpsB_bact"/>
    <property type="match status" value="1"/>
</dbReference>
<evidence type="ECO:0000313" key="6">
    <source>
        <dbReference type="EMBL" id="HGK63340.1"/>
    </source>
</evidence>
<comment type="caution">
    <text evidence="6">The sequence shown here is derived from an EMBL/GenBank/DDBJ whole genome shotgun (WGS) entry which is preliminary data.</text>
</comment>
<dbReference type="GO" id="GO:0006412">
    <property type="term" value="P:translation"/>
    <property type="evidence" value="ECO:0007669"/>
    <property type="project" value="UniProtKB-UniRule"/>
</dbReference>
<dbReference type="PRINTS" id="PR00395">
    <property type="entry name" value="RIBOSOMALS2"/>
</dbReference>
<keyword evidence="3 5" id="KW-0687">Ribonucleoprotein</keyword>
<dbReference type="Gene3D" id="1.10.287.610">
    <property type="entry name" value="Helix hairpin bin"/>
    <property type="match status" value="1"/>
</dbReference>
<keyword evidence="2 5" id="KW-0689">Ribosomal protein</keyword>
<dbReference type="InterPro" id="IPR018130">
    <property type="entry name" value="Ribosomal_uS2_CS"/>
</dbReference>
<organism evidence="6">
    <name type="scientific">candidate division WOR-3 bacterium</name>
    <dbReference type="NCBI Taxonomy" id="2052148"/>
    <lineage>
        <taxon>Bacteria</taxon>
        <taxon>Bacteria division WOR-3</taxon>
    </lineage>
</organism>
<dbReference type="GO" id="GO:0022627">
    <property type="term" value="C:cytosolic small ribosomal subunit"/>
    <property type="evidence" value="ECO:0007669"/>
    <property type="project" value="TreeGrafter"/>
</dbReference>
<reference evidence="6" key="1">
    <citation type="journal article" date="2020" name="mSystems">
        <title>Genome- and Community-Level Interaction Insights into Carbon Utilization and Element Cycling Functions of Hydrothermarchaeota in Hydrothermal Sediment.</title>
        <authorList>
            <person name="Zhou Z."/>
            <person name="Liu Y."/>
            <person name="Xu W."/>
            <person name="Pan J."/>
            <person name="Luo Z.H."/>
            <person name="Li M."/>
        </authorList>
    </citation>
    <scope>NUCLEOTIDE SEQUENCE [LARGE SCALE GENOMIC DNA]</scope>
    <source>
        <strain evidence="6">SpSt-697</strain>
    </source>
</reference>
<evidence type="ECO:0000256" key="1">
    <source>
        <dbReference type="ARBA" id="ARBA00006242"/>
    </source>
</evidence>
<dbReference type="InterPro" id="IPR001865">
    <property type="entry name" value="Ribosomal_uS2"/>
</dbReference>
<evidence type="ECO:0000256" key="5">
    <source>
        <dbReference type="HAMAP-Rule" id="MF_00291"/>
    </source>
</evidence>
<evidence type="ECO:0000256" key="3">
    <source>
        <dbReference type="ARBA" id="ARBA00023274"/>
    </source>
</evidence>
<dbReference type="GO" id="GO:0003735">
    <property type="term" value="F:structural constituent of ribosome"/>
    <property type="evidence" value="ECO:0007669"/>
    <property type="project" value="InterPro"/>
</dbReference>
<dbReference type="InterPro" id="IPR005706">
    <property type="entry name" value="Ribosomal_uS2_bac/mit/plastid"/>
</dbReference>
<protein>
    <recommendedName>
        <fullName evidence="4 5">Small ribosomal subunit protein uS2</fullName>
    </recommendedName>
</protein>
<gene>
    <name evidence="5 6" type="primary">rpsB</name>
    <name evidence="6" type="ORF">ENU74_01890</name>
</gene>
<dbReference type="PANTHER" id="PTHR12534:SF0">
    <property type="entry name" value="SMALL RIBOSOMAL SUBUNIT PROTEIN US2M"/>
    <property type="match status" value="1"/>
</dbReference>
<evidence type="ECO:0000256" key="2">
    <source>
        <dbReference type="ARBA" id="ARBA00022980"/>
    </source>
</evidence>
<dbReference type="PANTHER" id="PTHR12534">
    <property type="entry name" value="30S RIBOSOMAL PROTEIN S2 PROKARYOTIC AND ORGANELLAR"/>
    <property type="match status" value="1"/>
</dbReference>
<dbReference type="Gene3D" id="3.40.50.10490">
    <property type="entry name" value="Glucose-6-phosphate isomerase like protein, domain 1"/>
    <property type="match status" value="1"/>
</dbReference>
<accession>A0A7V3ZUS0</accession>
<evidence type="ECO:0000256" key="4">
    <source>
        <dbReference type="ARBA" id="ARBA00035256"/>
    </source>
</evidence>
<dbReference type="Pfam" id="PF00318">
    <property type="entry name" value="Ribosomal_S2"/>
    <property type="match status" value="1"/>
</dbReference>
<dbReference type="AlphaFoldDB" id="A0A7V3ZUS0"/>
<dbReference type="InterPro" id="IPR023591">
    <property type="entry name" value="Ribosomal_uS2_flav_dom_sf"/>
</dbReference>
<dbReference type="PROSITE" id="PS00962">
    <property type="entry name" value="RIBOSOMAL_S2_1"/>
    <property type="match status" value="1"/>
</dbReference>
<proteinExistence type="inferred from homology"/>
<dbReference type="SUPFAM" id="SSF52313">
    <property type="entry name" value="Ribosomal protein S2"/>
    <property type="match status" value="1"/>
</dbReference>
<sequence length="237" mass="27212">MDQTLTIKELLEAGVHFGHLSKRWNPKMASFIFGKKNGVYIINVEKTLEQLRIACEAVRRIAEKGEDILFVGRKQQAKPIIEEEATRCQALYVTERWVGGLLTNFTVISSRITRYLELEKTFQTKDFKNMGNKEIRKLEREFGKLEKIYKGLREMERLPGIIYVVDVRMERTPILEAKRVGIPIVALVDTDGDPTLVDYPIPGNDDAMRSIKLITAQIANAVIEGRKIFEQESKEEL</sequence>
<dbReference type="CDD" id="cd01425">
    <property type="entry name" value="RPS2"/>
    <property type="match status" value="1"/>
</dbReference>
<name>A0A7V3ZUS0_UNCW3</name>
<dbReference type="EMBL" id="DTDR01000055">
    <property type="protein sequence ID" value="HGK63340.1"/>
    <property type="molecule type" value="Genomic_DNA"/>
</dbReference>
<dbReference type="HAMAP" id="MF_00291_B">
    <property type="entry name" value="Ribosomal_uS2_B"/>
    <property type="match status" value="1"/>
</dbReference>
<comment type="similarity">
    <text evidence="1 5">Belongs to the universal ribosomal protein uS2 family.</text>
</comment>